<dbReference type="InterPro" id="IPR046548">
    <property type="entry name" value="DUF6804"/>
</dbReference>
<dbReference type="Proteomes" id="UP001198461">
    <property type="component" value="Unassembled WGS sequence"/>
</dbReference>
<keyword evidence="1" id="KW-1133">Transmembrane helix</keyword>
<feature type="transmembrane region" description="Helical" evidence="1">
    <location>
        <begin position="69"/>
        <end position="85"/>
    </location>
</feature>
<accession>A0AAP2LQG6</accession>
<gene>
    <name evidence="3" type="ORF">LD004_22105</name>
    <name evidence="2" type="ORF">LDZ35_07120</name>
</gene>
<evidence type="ECO:0000256" key="1">
    <source>
        <dbReference type="SAM" id="Phobius"/>
    </source>
</evidence>
<proteinExistence type="predicted"/>
<evidence type="ECO:0000313" key="2">
    <source>
        <dbReference type="EMBL" id="MCA4522978.1"/>
    </source>
</evidence>
<sequence length="95" mass="11042">MKIILAVLLLICLTPMPYGYYILIRYLLAIVFTIMAYDYGKNQKTFCIICVILVGLFQPVIKMPLGREVWNIVDILVAVFLLLLLEKKQRIKINH</sequence>
<dbReference type="EMBL" id="JAIWWW010000016">
    <property type="protein sequence ID" value="MCA4522978.1"/>
    <property type="molecule type" value="Genomic_DNA"/>
</dbReference>
<name>A0AAP2LQG6_9BACE</name>
<dbReference type="Proteomes" id="UP001197958">
    <property type="component" value="Unassembled WGS sequence"/>
</dbReference>
<comment type="caution">
    <text evidence="3">The sequence shown here is derived from an EMBL/GenBank/DDBJ whole genome shotgun (WGS) entry which is preliminary data.</text>
</comment>
<keyword evidence="1" id="KW-0472">Membrane</keyword>
<dbReference type="AlphaFoldDB" id="A0AAP2LQG6"/>
<feature type="transmembrane region" description="Helical" evidence="1">
    <location>
        <begin position="46"/>
        <end position="63"/>
    </location>
</feature>
<dbReference type="EMBL" id="JAIWYE010000037">
    <property type="protein sequence ID" value="MCA4706299.1"/>
    <property type="molecule type" value="Genomic_DNA"/>
</dbReference>
<organism evidence="3 4">
    <name type="scientific">Bacteroides xylanisolvens</name>
    <dbReference type="NCBI Taxonomy" id="371601"/>
    <lineage>
        <taxon>Bacteria</taxon>
        <taxon>Pseudomonadati</taxon>
        <taxon>Bacteroidota</taxon>
        <taxon>Bacteroidia</taxon>
        <taxon>Bacteroidales</taxon>
        <taxon>Bacteroidaceae</taxon>
        <taxon>Bacteroides</taxon>
    </lineage>
</organism>
<dbReference type="Pfam" id="PF20619">
    <property type="entry name" value="DUF6804"/>
    <property type="match status" value="1"/>
</dbReference>
<protein>
    <submittedName>
        <fullName evidence="3">Uncharacterized protein</fullName>
    </submittedName>
</protein>
<evidence type="ECO:0000313" key="3">
    <source>
        <dbReference type="EMBL" id="MCA4706299.1"/>
    </source>
</evidence>
<evidence type="ECO:0000313" key="4">
    <source>
        <dbReference type="Proteomes" id="UP001198461"/>
    </source>
</evidence>
<dbReference type="RefSeq" id="WP_008021315.1">
    <property type="nucleotide sequence ID" value="NZ_BAABZH010000001.1"/>
</dbReference>
<reference evidence="3" key="1">
    <citation type="submission" date="2023-08" db="EMBL/GenBank/DDBJ databases">
        <title>Mucin Metabolism Genes Underlie the Key Renovations of Bacteroides xylanisolvens Genomes in Captive Great Apes.</title>
        <authorList>
            <person name="Nishida A.H."/>
        </authorList>
    </citation>
    <scope>NUCLEOTIDE SEQUENCE</scope>
    <source>
        <strain evidence="3">P13.H9</strain>
        <strain evidence="2">P19.10B</strain>
    </source>
</reference>
<keyword evidence="1" id="KW-0812">Transmembrane</keyword>